<protein>
    <recommendedName>
        <fullName evidence="4">DUF177 domain-containing protein</fullName>
    </recommendedName>
</protein>
<evidence type="ECO:0000256" key="1">
    <source>
        <dbReference type="SAM" id="MobiDB-lite"/>
    </source>
</evidence>
<keyword evidence="3" id="KW-1185">Reference proteome</keyword>
<sequence>MQNYRISLNDLPPEGREFHLDDQAIWQNSIKEFGMDCRVTKPLSASIYVLPTEGGWLVRGTLTGEVALPCSRCAEDAPAVVNSRFEDFEEQPESDELDSPGVHTPAMPEEDTASRLVFVNNAPMLDLAAICWEELMLALPVTPLCNTTCKGLCPNCGTNLNEGLCACEHEEVDPRMAVLRGLTLHKN</sequence>
<dbReference type="AlphaFoldDB" id="A0A7W8C008"/>
<feature type="compositionally biased region" description="Acidic residues" evidence="1">
    <location>
        <begin position="87"/>
        <end position="98"/>
    </location>
</feature>
<accession>A0A7W8C008</accession>
<dbReference type="PANTHER" id="PTHR34374:SF1">
    <property type="entry name" value="LARGE RIBOSOMAL RNA SUBUNIT ACCUMULATION PROTEIN YCED HOMOLOG 1, CHLOROPLASTIC"/>
    <property type="match status" value="1"/>
</dbReference>
<gene>
    <name evidence="2" type="ORF">HNQ38_000456</name>
</gene>
<dbReference type="Pfam" id="PF02620">
    <property type="entry name" value="YceD"/>
    <property type="match status" value="1"/>
</dbReference>
<dbReference type="PANTHER" id="PTHR34374">
    <property type="entry name" value="LARGE RIBOSOMAL RNA SUBUNIT ACCUMULATION PROTEIN YCED HOMOLOG 1, CHLOROPLASTIC"/>
    <property type="match status" value="1"/>
</dbReference>
<reference evidence="2 3" key="1">
    <citation type="submission" date="2020-08" db="EMBL/GenBank/DDBJ databases">
        <title>Genomic Encyclopedia of Type Strains, Phase IV (KMG-IV): sequencing the most valuable type-strain genomes for metagenomic binning, comparative biology and taxonomic classification.</title>
        <authorList>
            <person name="Goeker M."/>
        </authorList>
    </citation>
    <scope>NUCLEOTIDE SEQUENCE [LARGE SCALE GENOMIC DNA]</scope>
    <source>
        <strain evidence="2 3">DSM 11275</strain>
    </source>
</reference>
<feature type="region of interest" description="Disordered" evidence="1">
    <location>
        <begin position="86"/>
        <end position="108"/>
    </location>
</feature>
<proteinExistence type="predicted"/>
<dbReference type="EMBL" id="JACHGO010000001">
    <property type="protein sequence ID" value="MBB5142393.1"/>
    <property type="molecule type" value="Genomic_DNA"/>
</dbReference>
<evidence type="ECO:0000313" key="3">
    <source>
        <dbReference type="Proteomes" id="UP000539075"/>
    </source>
</evidence>
<name>A0A7W8C008_9BACT</name>
<dbReference type="InterPro" id="IPR003772">
    <property type="entry name" value="YceD"/>
</dbReference>
<evidence type="ECO:0008006" key="4">
    <source>
        <dbReference type="Google" id="ProtNLM"/>
    </source>
</evidence>
<comment type="caution">
    <text evidence="2">The sequence shown here is derived from an EMBL/GenBank/DDBJ whole genome shotgun (WGS) entry which is preliminary data.</text>
</comment>
<evidence type="ECO:0000313" key="2">
    <source>
        <dbReference type="EMBL" id="MBB5142393.1"/>
    </source>
</evidence>
<dbReference type="RefSeq" id="WP_183717766.1">
    <property type="nucleotide sequence ID" value="NZ_JACHGO010000001.1"/>
</dbReference>
<organism evidence="2 3">
    <name type="scientific">Desulfovibrio intestinalis</name>
    <dbReference type="NCBI Taxonomy" id="58621"/>
    <lineage>
        <taxon>Bacteria</taxon>
        <taxon>Pseudomonadati</taxon>
        <taxon>Thermodesulfobacteriota</taxon>
        <taxon>Desulfovibrionia</taxon>
        <taxon>Desulfovibrionales</taxon>
        <taxon>Desulfovibrionaceae</taxon>
        <taxon>Desulfovibrio</taxon>
    </lineage>
</organism>
<dbReference type="Proteomes" id="UP000539075">
    <property type="component" value="Unassembled WGS sequence"/>
</dbReference>